<protein>
    <recommendedName>
        <fullName evidence="8">Chromo domain-containing protein</fullName>
    </recommendedName>
</protein>
<keyword evidence="1" id="KW-0479">Metal-binding</keyword>
<evidence type="ECO:0008006" key="8">
    <source>
        <dbReference type="Google" id="ProtNLM"/>
    </source>
</evidence>
<feature type="compositionally biased region" description="Acidic residues" evidence="3">
    <location>
        <begin position="694"/>
        <end position="705"/>
    </location>
</feature>
<evidence type="ECO:0000313" key="7">
    <source>
        <dbReference type="Proteomes" id="UP001388673"/>
    </source>
</evidence>
<feature type="compositionally biased region" description="Basic and acidic residues" evidence="3">
    <location>
        <begin position="333"/>
        <end position="351"/>
    </location>
</feature>
<feature type="domain" description="C2H2-type" evidence="5">
    <location>
        <begin position="441"/>
        <end position="470"/>
    </location>
</feature>
<feature type="coiled-coil region" evidence="2">
    <location>
        <begin position="660"/>
        <end position="687"/>
    </location>
</feature>
<reference evidence="6 7" key="1">
    <citation type="journal article" date="2024" name="bioRxiv">
        <title>Comparative genomics of Cryptococcus and Kwoniella reveals pathogenesis evolution and contrasting karyotype dynamics via intercentromeric recombination or chromosome fusion.</title>
        <authorList>
            <person name="Coelho M.A."/>
            <person name="David-Palma M."/>
            <person name="Shea T."/>
            <person name="Bowers K."/>
            <person name="McGinley-Smith S."/>
            <person name="Mohammad A.W."/>
            <person name="Gnirke A."/>
            <person name="Yurkov A.M."/>
            <person name="Nowrousian M."/>
            <person name="Sun S."/>
            <person name="Cuomo C.A."/>
            <person name="Heitman J."/>
        </authorList>
    </citation>
    <scope>NUCLEOTIDE SEQUENCE [LARGE SCALE GENOMIC DNA]</scope>
    <source>
        <strain evidence="6 7">CBS 13917</strain>
    </source>
</reference>
<name>A0AAW0Z2B8_9TREE</name>
<dbReference type="InterPro" id="IPR000953">
    <property type="entry name" value="Chromo/chromo_shadow_dom"/>
</dbReference>
<dbReference type="PROSITE" id="PS50013">
    <property type="entry name" value="CHROMO_2"/>
    <property type="match status" value="1"/>
</dbReference>
<dbReference type="AlphaFoldDB" id="A0AAW0Z2B8"/>
<keyword evidence="1" id="KW-0863">Zinc-finger</keyword>
<dbReference type="EMBL" id="JBCAWK010000003">
    <property type="protein sequence ID" value="KAK8864248.1"/>
    <property type="molecule type" value="Genomic_DNA"/>
</dbReference>
<gene>
    <name evidence="6" type="ORF">IAR55_001494</name>
</gene>
<feature type="compositionally biased region" description="Polar residues" evidence="3">
    <location>
        <begin position="284"/>
        <end position="315"/>
    </location>
</feature>
<dbReference type="CDD" id="cd00024">
    <property type="entry name" value="CD_CSD"/>
    <property type="match status" value="1"/>
</dbReference>
<evidence type="ECO:0000313" key="6">
    <source>
        <dbReference type="EMBL" id="KAK8864248.1"/>
    </source>
</evidence>
<feature type="region of interest" description="Disordered" evidence="3">
    <location>
        <begin position="693"/>
        <end position="768"/>
    </location>
</feature>
<dbReference type="Proteomes" id="UP001388673">
    <property type="component" value="Unassembled WGS sequence"/>
</dbReference>
<evidence type="ECO:0000259" key="4">
    <source>
        <dbReference type="PROSITE" id="PS50013"/>
    </source>
</evidence>
<dbReference type="Pfam" id="PF00385">
    <property type="entry name" value="Chromo"/>
    <property type="match status" value="1"/>
</dbReference>
<feature type="region of interest" description="Disordered" evidence="3">
    <location>
        <begin position="103"/>
        <end position="351"/>
    </location>
</feature>
<feature type="coiled-coil region" evidence="2">
    <location>
        <begin position="505"/>
        <end position="602"/>
    </location>
</feature>
<dbReference type="RefSeq" id="XP_066804544.1">
    <property type="nucleotide sequence ID" value="XM_066944621.1"/>
</dbReference>
<feature type="compositionally biased region" description="Polar residues" evidence="3">
    <location>
        <begin position="248"/>
        <end position="258"/>
    </location>
</feature>
<dbReference type="InterPro" id="IPR016197">
    <property type="entry name" value="Chromo-like_dom_sf"/>
</dbReference>
<dbReference type="GO" id="GO:0008270">
    <property type="term" value="F:zinc ion binding"/>
    <property type="evidence" value="ECO:0007669"/>
    <property type="project" value="UniProtKB-KW"/>
</dbReference>
<dbReference type="KEGG" id="kne:92178753"/>
<keyword evidence="7" id="KW-1185">Reference proteome</keyword>
<sequence>MPPRSSSSSLSPEPVPETQFISLADDAENLWEVEEILDERGPARTGEYLVLWKGIDPETGEQWEPSWTIKNGCTQGLIDEWKMKKKHNPGIVGVAAKEFQEIQDAKNARKRKRLPMPDSKGKGKKRKVAGESTTRGRTARSKDTSSTVSKSPERPTLSKAEGAGHNALRRSQRAASAVSSTGPARRTRTQDRLHDRRDSASASVEPAAAPSRTPSPKPANARPKRATHAKGSVQSSPAQATAGPGPSTIAQRDQQNSSSDHRALDTLAMPPPRSSPKGHGHDVIQSQTSRSGADSQTDPIDQFSSPLSRQQNKQAKGTGFIPPRPVNVGPARDGVDADRAERASIKDENEVEQGKIKVVRKVINGDEVYERVTDSDEEDATGQEAVPTSASVAAQAERSHRDGYVTAPFPNQDLNDADLDGLSTGDAEEGHFPEAVHQDGHYCRWEGCPASFESLEDLASHFRAHASEYYPDQESAILNPVAPYKAPNPPPETTAPLPHPDTEQLAKVKAEMANLLDELALVKAAAISTSPEIERLKARVDQLEVEVEQANSSRKSVLDDNIFLRQQYDTASTRAVEEVNIARKLREKVATLEEQLDFGLKQRKLLDDEVNKRREKEFARLKGQVKILLDQSRRTDDTVRRKAAFYDRYKAEYDGLVSTLSEQSTKIETLELRNEELVDQFAALRAAQMGVLGEEGEGDSDNDNDNESHREGSNDRSTSPLGNMIMDEIPSSLKRYGDHSTSTPSRPQRVPSHALSNASANGDDGEQAVRQGGQGYLCKWGQGGDQGCLVVCDTVEELHEHALDHQRAELVREL</sequence>
<dbReference type="PROSITE" id="PS00028">
    <property type="entry name" value="ZINC_FINGER_C2H2_1"/>
    <property type="match status" value="1"/>
</dbReference>
<dbReference type="Gene3D" id="2.40.50.40">
    <property type="match status" value="1"/>
</dbReference>
<proteinExistence type="predicted"/>
<dbReference type="SUPFAM" id="SSF54160">
    <property type="entry name" value="Chromo domain-like"/>
    <property type="match status" value="1"/>
</dbReference>
<evidence type="ECO:0000256" key="1">
    <source>
        <dbReference type="PROSITE-ProRule" id="PRU00042"/>
    </source>
</evidence>
<feature type="compositionally biased region" description="Low complexity" evidence="3">
    <location>
        <begin position="200"/>
        <end position="211"/>
    </location>
</feature>
<keyword evidence="2" id="KW-0175">Coiled coil</keyword>
<dbReference type="PROSITE" id="PS50157">
    <property type="entry name" value="ZINC_FINGER_C2H2_2"/>
    <property type="match status" value="1"/>
</dbReference>
<keyword evidence="1" id="KW-0862">Zinc</keyword>
<feature type="region of interest" description="Disordered" evidence="3">
    <location>
        <begin position="371"/>
        <end position="421"/>
    </location>
</feature>
<dbReference type="GeneID" id="92178753"/>
<evidence type="ECO:0000256" key="2">
    <source>
        <dbReference type="SAM" id="Coils"/>
    </source>
</evidence>
<dbReference type="InterPro" id="IPR013087">
    <property type="entry name" value="Znf_C2H2_type"/>
</dbReference>
<accession>A0AAW0Z2B8</accession>
<evidence type="ECO:0000256" key="3">
    <source>
        <dbReference type="SAM" id="MobiDB-lite"/>
    </source>
</evidence>
<dbReference type="Gene3D" id="1.20.5.1700">
    <property type="match status" value="1"/>
</dbReference>
<dbReference type="GO" id="GO:0006338">
    <property type="term" value="P:chromatin remodeling"/>
    <property type="evidence" value="ECO:0007669"/>
    <property type="project" value="UniProtKB-ARBA"/>
</dbReference>
<evidence type="ECO:0000259" key="5">
    <source>
        <dbReference type="PROSITE" id="PS50157"/>
    </source>
</evidence>
<feature type="compositionally biased region" description="Basic and acidic residues" evidence="3">
    <location>
        <begin position="188"/>
        <end position="199"/>
    </location>
</feature>
<comment type="caution">
    <text evidence="6">The sequence shown here is derived from an EMBL/GenBank/DDBJ whole genome shotgun (WGS) entry which is preliminary data.</text>
</comment>
<dbReference type="InterPro" id="IPR023780">
    <property type="entry name" value="Chromo_domain"/>
</dbReference>
<organism evidence="6 7">
    <name type="scientific">Kwoniella newhampshirensis</name>
    <dbReference type="NCBI Taxonomy" id="1651941"/>
    <lineage>
        <taxon>Eukaryota</taxon>
        <taxon>Fungi</taxon>
        <taxon>Dikarya</taxon>
        <taxon>Basidiomycota</taxon>
        <taxon>Agaricomycotina</taxon>
        <taxon>Tremellomycetes</taxon>
        <taxon>Tremellales</taxon>
        <taxon>Cryptococcaceae</taxon>
        <taxon>Kwoniella</taxon>
    </lineage>
</organism>
<feature type="domain" description="Chromo" evidence="4">
    <location>
        <begin position="31"/>
        <end position="75"/>
    </location>
</feature>